<dbReference type="SMART" id="SM00346">
    <property type="entry name" value="HTH_ICLR"/>
    <property type="match status" value="1"/>
</dbReference>
<keyword evidence="2" id="KW-0238">DNA-binding</keyword>
<dbReference type="PROSITE" id="PS51077">
    <property type="entry name" value="HTH_ICLR"/>
    <property type="match status" value="1"/>
</dbReference>
<dbReference type="Pfam" id="PF09339">
    <property type="entry name" value="HTH_IclR"/>
    <property type="match status" value="1"/>
</dbReference>
<dbReference type="SUPFAM" id="SSF46785">
    <property type="entry name" value="Winged helix' DNA-binding domain"/>
    <property type="match status" value="1"/>
</dbReference>
<accession>A0A1H5J334</accession>
<evidence type="ECO:0000313" key="7">
    <source>
        <dbReference type="Proteomes" id="UP000181980"/>
    </source>
</evidence>
<dbReference type="PANTHER" id="PTHR30136:SF24">
    <property type="entry name" value="HTH-TYPE TRANSCRIPTIONAL REPRESSOR ALLR"/>
    <property type="match status" value="1"/>
</dbReference>
<evidence type="ECO:0000313" key="6">
    <source>
        <dbReference type="EMBL" id="SEE46854.1"/>
    </source>
</evidence>
<keyword evidence="1" id="KW-0805">Transcription regulation</keyword>
<protein>
    <submittedName>
        <fullName evidence="6">Transcriptional regulator, IclR family</fullName>
    </submittedName>
</protein>
<name>A0A1H5J334_9ACTN</name>
<proteinExistence type="predicted"/>
<evidence type="ECO:0000259" key="5">
    <source>
        <dbReference type="PROSITE" id="PS51078"/>
    </source>
</evidence>
<evidence type="ECO:0000256" key="3">
    <source>
        <dbReference type="ARBA" id="ARBA00023163"/>
    </source>
</evidence>
<dbReference type="GO" id="GO:0045892">
    <property type="term" value="P:negative regulation of DNA-templated transcription"/>
    <property type="evidence" value="ECO:0007669"/>
    <property type="project" value="TreeGrafter"/>
</dbReference>
<feature type="domain" description="IclR-ED" evidence="5">
    <location>
        <begin position="73"/>
        <end position="233"/>
    </location>
</feature>
<evidence type="ECO:0000256" key="1">
    <source>
        <dbReference type="ARBA" id="ARBA00023015"/>
    </source>
</evidence>
<dbReference type="Proteomes" id="UP000181980">
    <property type="component" value="Unassembled WGS sequence"/>
</dbReference>
<dbReference type="AlphaFoldDB" id="A0A1H5J334"/>
<keyword evidence="3" id="KW-0804">Transcription</keyword>
<dbReference type="RefSeq" id="WP_216094549.1">
    <property type="nucleotide sequence ID" value="NZ_FNUC01000003.1"/>
</dbReference>
<dbReference type="InterPro" id="IPR005471">
    <property type="entry name" value="Tscrpt_reg_IclR_N"/>
</dbReference>
<keyword evidence="7" id="KW-1185">Reference proteome</keyword>
<dbReference type="InterPro" id="IPR036390">
    <property type="entry name" value="WH_DNA-bd_sf"/>
</dbReference>
<dbReference type="EMBL" id="FNUC01000003">
    <property type="protein sequence ID" value="SEE46854.1"/>
    <property type="molecule type" value="Genomic_DNA"/>
</dbReference>
<dbReference type="InterPro" id="IPR036388">
    <property type="entry name" value="WH-like_DNA-bd_sf"/>
</dbReference>
<dbReference type="InterPro" id="IPR014757">
    <property type="entry name" value="Tscrpt_reg_IclR_C"/>
</dbReference>
<dbReference type="InterPro" id="IPR050707">
    <property type="entry name" value="HTH_MetabolicPath_Reg"/>
</dbReference>
<evidence type="ECO:0000256" key="2">
    <source>
        <dbReference type="ARBA" id="ARBA00023125"/>
    </source>
</evidence>
<dbReference type="PROSITE" id="PS51078">
    <property type="entry name" value="ICLR_ED"/>
    <property type="match status" value="1"/>
</dbReference>
<feature type="domain" description="HTH iclR-type" evidence="4">
    <location>
        <begin position="11"/>
        <end position="72"/>
    </location>
</feature>
<organism evidence="6 7">
    <name type="scientific">Jiangella alba</name>
    <dbReference type="NCBI Taxonomy" id="561176"/>
    <lineage>
        <taxon>Bacteria</taxon>
        <taxon>Bacillati</taxon>
        <taxon>Actinomycetota</taxon>
        <taxon>Actinomycetes</taxon>
        <taxon>Jiangellales</taxon>
        <taxon>Jiangellaceae</taxon>
        <taxon>Jiangella</taxon>
    </lineage>
</organism>
<dbReference type="GO" id="GO:0003700">
    <property type="term" value="F:DNA-binding transcription factor activity"/>
    <property type="evidence" value="ECO:0007669"/>
    <property type="project" value="TreeGrafter"/>
</dbReference>
<dbReference type="Gene3D" id="1.10.10.10">
    <property type="entry name" value="Winged helix-like DNA-binding domain superfamily/Winged helix DNA-binding domain"/>
    <property type="match status" value="1"/>
</dbReference>
<dbReference type="InterPro" id="IPR029016">
    <property type="entry name" value="GAF-like_dom_sf"/>
</dbReference>
<reference evidence="7" key="1">
    <citation type="submission" date="2016-10" db="EMBL/GenBank/DDBJ databases">
        <authorList>
            <person name="Varghese N."/>
            <person name="Submissions S."/>
        </authorList>
    </citation>
    <scope>NUCLEOTIDE SEQUENCE [LARGE SCALE GENOMIC DNA]</scope>
    <source>
        <strain evidence="7">DSM 45237</strain>
    </source>
</reference>
<evidence type="ECO:0000259" key="4">
    <source>
        <dbReference type="PROSITE" id="PS51077"/>
    </source>
</evidence>
<sequence>MTEALPLPPSGGSVEKAFALVAELAAGAGPQRLGDLAARVGITKPTAHRLLRSLTALGYVRPLGAGAYTVGPALVGVAAATLGALKDRPLVRRSLDDLHVRTGLTASYAIRSGAAAVVVDNVEPDQAYRVSPRLGVPVPLEECAAGTAMLAAAEGRALPGEYAYDDGEPVRSLAAAVTHHRGVVAGALVVSGLSFTLNAESAAVLGPLVAEQARLLSATLQAMLPPEAAEGIA</sequence>
<dbReference type="STRING" id="561176.SAMN04488561_1418"/>
<dbReference type="PANTHER" id="PTHR30136">
    <property type="entry name" value="HELIX-TURN-HELIX TRANSCRIPTIONAL REGULATOR, ICLR FAMILY"/>
    <property type="match status" value="1"/>
</dbReference>
<dbReference type="Gene3D" id="3.30.450.40">
    <property type="match status" value="2"/>
</dbReference>
<gene>
    <name evidence="6" type="ORF">SAMN04488561_1418</name>
</gene>
<dbReference type="GO" id="GO:0003677">
    <property type="term" value="F:DNA binding"/>
    <property type="evidence" value="ECO:0007669"/>
    <property type="project" value="UniProtKB-KW"/>
</dbReference>
<dbReference type="Pfam" id="PF01614">
    <property type="entry name" value="IclR_C"/>
    <property type="match status" value="1"/>
</dbReference>
<dbReference type="SUPFAM" id="SSF55781">
    <property type="entry name" value="GAF domain-like"/>
    <property type="match status" value="1"/>
</dbReference>